<evidence type="ECO:0000259" key="6">
    <source>
        <dbReference type="PROSITE" id="PS50850"/>
    </source>
</evidence>
<evidence type="ECO:0000313" key="7">
    <source>
        <dbReference type="EMBL" id="PSN64693.1"/>
    </source>
</evidence>
<dbReference type="Proteomes" id="UP000240883">
    <property type="component" value="Unassembled WGS sequence"/>
</dbReference>
<feature type="transmembrane region" description="Helical" evidence="5">
    <location>
        <begin position="190"/>
        <end position="208"/>
    </location>
</feature>
<dbReference type="EMBL" id="KZ678138">
    <property type="protein sequence ID" value="PSN64693.1"/>
    <property type="molecule type" value="Genomic_DNA"/>
</dbReference>
<accession>A0A2T2NGY0</accession>
<evidence type="ECO:0000256" key="2">
    <source>
        <dbReference type="ARBA" id="ARBA00022692"/>
    </source>
</evidence>
<feature type="transmembrane region" description="Helical" evidence="5">
    <location>
        <begin position="455"/>
        <end position="476"/>
    </location>
</feature>
<evidence type="ECO:0000256" key="1">
    <source>
        <dbReference type="ARBA" id="ARBA00004141"/>
    </source>
</evidence>
<keyword evidence="3 5" id="KW-1133">Transmembrane helix</keyword>
<proteinExistence type="predicted"/>
<dbReference type="OrthoDB" id="5215911at2759"/>
<dbReference type="STRING" id="1448308.A0A2T2NGY0"/>
<dbReference type="PROSITE" id="PS50850">
    <property type="entry name" value="MFS"/>
    <property type="match status" value="1"/>
</dbReference>
<feature type="transmembrane region" description="Helical" evidence="5">
    <location>
        <begin position="488"/>
        <end position="508"/>
    </location>
</feature>
<keyword evidence="8" id="KW-1185">Reference proteome</keyword>
<gene>
    <name evidence="7" type="ORF">BS50DRAFT_646947</name>
</gene>
<evidence type="ECO:0000313" key="8">
    <source>
        <dbReference type="Proteomes" id="UP000240883"/>
    </source>
</evidence>
<feature type="domain" description="Major facilitator superfamily (MFS) profile" evidence="6">
    <location>
        <begin position="65"/>
        <end position="560"/>
    </location>
</feature>
<dbReference type="InterPro" id="IPR011701">
    <property type="entry name" value="MFS"/>
</dbReference>
<protein>
    <submittedName>
        <fullName evidence="7">MFS transporter-like protein</fullName>
    </submittedName>
</protein>
<evidence type="ECO:0000256" key="5">
    <source>
        <dbReference type="SAM" id="Phobius"/>
    </source>
</evidence>
<sequence length="560" mass="61836">MADIKERGNMESELHVELVPGTEVMRDVGSHHFIKGNDSHRVLVPQPSEDPNDPLNWSSKWKSVAITTASIVTMAHALGSLAIAPIVPSLMVEFNRPLPDIIRITGISSLTLGFCNFIWIPMSVTFGRRPTFIISTIINLVAQIVRAESTSYNMFVAGTVLNGIGAGPAEVLMPDVIADIFFLHDRGKWYTFYWVLSMGSVMLGPIIAGPMADGTGWRSFFWLNTGLNAVALLVAIFAFPETRYKRQILEQASNESSEKDLRPVNIENTDEKLTAAHMENVEGPTPVSNMTIEVHENGSEKSTERGAFLGKGKPAKWQWKLFQPNSKAIRDIVVEVIVPFQLHLYPICQLASFLVGWGCGCFFILNMTQSQAFAAPPYNYSQRAIGTMNVAMLIGALIGLVTAGPLSDWISDRLTKKNNGIREPEMRLLTLIPYALIMFFGNVIVSVGWDHGWPWPVIVVIGYGCAGIHVAAIPSIGTTYAVDSYKPVAGSILVMATINKNLWGYGLAEFVPTWAAKVGFMPPILMNAGIALFICCTASIFWFYGKTFRRWSSKSWVHTR</sequence>
<dbReference type="PANTHER" id="PTHR23502">
    <property type="entry name" value="MAJOR FACILITATOR SUPERFAMILY"/>
    <property type="match status" value="1"/>
</dbReference>
<feature type="transmembrane region" description="Helical" evidence="5">
    <location>
        <begin position="101"/>
        <end position="120"/>
    </location>
</feature>
<organism evidence="7 8">
    <name type="scientific">Corynespora cassiicola Philippines</name>
    <dbReference type="NCBI Taxonomy" id="1448308"/>
    <lineage>
        <taxon>Eukaryota</taxon>
        <taxon>Fungi</taxon>
        <taxon>Dikarya</taxon>
        <taxon>Ascomycota</taxon>
        <taxon>Pezizomycotina</taxon>
        <taxon>Dothideomycetes</taxon>
        <taxon>Pleosporomycetidae</taxon>
        <taxon>Pleosporales</taxon>
        <taxon>Corynesporascaceae</taxon>
        <taxon>Corynespora</taxon>
    </lineage>
</organism>
<feature type="transmembrane region" description="Helical" evidence="5">
    <location>
        <begin position="64"/>
        <end position="86"/>
    </location>
</feature>
<feature type="transmembrane region" description="Helical" evidence="5">
    <location>
        <begin position="344"/>
        <end position="365"/>
    </location>
</feature>
<dbReference type="GO" id="GO:0005886">
    <property type="term" value="C:plasma membrane"/>
    <property type="evidence" value="ECO:0007669"/>
    <property type="project" value="TreeGrafter"/>
</dbReference>
<name>A0A2T2NGY0_CORCC</name>
<feature type="transmembrane region" description="Helical" evidence="5">
    <location>
        <begin position="428"/>
        <end position="449"/>
    </location>
</feature>
<dbReference type="GO" id="GO:0022857">
    <property type="term" value="F:transmembrane transporter activity"/>
    <property type="evidence" value="ECO:0007669"/>
    <property type="project" value="InterPro"/>
</dbReference>
<comment type="subcellular location">
    <subcellularLocation>
        <location evidence="1">Membrane</location>
        <topology evidence="1">Multi-pass membrane protein</topology>
    </subcellularLocation>
</comment>
<dbReference type="AlphaFoldDB" id="A0A2T2NGY0"/>
<evidence type="ECO:0000256" key="4">
    <source>
        <dbReference type="ARBA" id="ARBA00023136"/>
    </source>
</evidence>
<feature type="transmembrane region" description="Helical" evidence="5">
    <location>
        <begin position="520"/>
        <end position="544"/>
    </location>
</feature>
<dbReference type="Gene3D" id="1.20.1250.20">
    <property type="entry name" value="MFS general substrate transporter like domains"/>
    <property type="match status" value="1"/>
</dbReference>
<feature type="transmembrane region" description="Helical" evidence="5">
    <location>
        <begin position="220"/>
        <end position="239"/>
    </location>
</feature>
<evidence type="ECO:0000256" key="3">
    <source>
        <dbReference type="ARBA" id="ARBA00022989"/>
    </source>
</evidence>
<dbReference type="Pfam" id="PF07690">
    <property type="entry name" value="MFS_1"/>
    <property type="match status" value="1"/>
</dbReference>
<keyword evidence="2 5" id="KW-0812">Transmembrane</keyword>
<dbReference type="InterPro" id="IPR020846">
    <property type="entry name" value="MFS_dom"/>
</dbReference>
<feature type="transmembrane region" description="Helical" evidence="5">
    <location>
        <begin position="385"/>
        <end position="407"/>
    </location>
</feature>
<dbReference type="PANTHER" id="PTHR23502:SF149">
    <property type="entry name" value="TRANSPORTER, PUTATIVE-RELATED"/>
    <property type="match status" value="1"/>
</dbReference>
<dbReference type="SUPFAM" id="SSF103473">
    <property type="entry name" value="MFS general substrate transporter"/>
    <property type="match status" value="1"/>
</dbReference>
<dbReference type="InterPro" id="IPR036259">
    <property type="entry name" value="MFS_trans_sf"/>
</dbReference>
<keyword evidence="4 5" id="KW-0472">Membrane</keyword>
<reference evidence="7 8" key="1">
    <citation type="journal article" date="2018" name="Front. Microbiol.">
        <title>Genome-Wide Analysis of Corynespora cassiicola Leaf Fall Disease Putative Effectors.</title>
        <authorList>
            <person name="Lopez D."/>
            <person name="Ribeiro S."/>
            <person name="Label P."/>
            <person name="Fumanal B."/>
            <person name="Venisse J.S."/>
            <person name="Kohler A."/>
            <person name="de Oliveira R.R."/>
            <person name="Labutti K."/>
            <person name="Lipzen A."/>
            <person name="Lail K."/>
            <person name="Bauer D."/>
            <person name="Ohm R.A."/>
            <person name="Barry K.W."/>
            <person name="Spatafora J."/>
            <person name="Grigoriev I.V."/>
            <person name="Martin F.M."/>
            <person name="Pujade-Renaud V."/>
        </authorList>
    </citation>
    <scope>NUCLEOTIDE SEQUENCE [LARGE SCALE GENOMIC DNA]</scope>
    <source>
        <strain evidence="7 8">Philippines</strain>
    </source>
</reference>